<dbReference type="RefSeq" id="WP_131926234.1">
    <property type="nucleotide sequence ID" value="NZ_SMAG01000009.1"/>
</dbReference>
<dbReference type="Pfam" id="PF13027">
    <property type="entry name" value="DUF3888"/>
    <property type="match status" value="1"/>
</dbReference>
<evidence type="ECO:0000256" key="1">
    <source>
        <dbReference type="SAM" id="SignalP"/>
    </source>
</evidence>
<dbReference type="AlphaFoldDB" id="A0A4R3L2J3"/>
<keyword evidence="1" id="KW-0732">Signal</keyword>
<dbReference type="InterPro" id="IPR024984">
    <property type="entry name" value="DUF3888"/>
</dbReference>
<protein>
    <submittedName>
        <fullName evidence="2">Uncharacterized protein DUF3888</fullName>
    </submittedName>
</protein>
<feature type="chain" id="PRO_5020321968" evidence="1">
    <location>
        <begin position="27"/>
        <end position="124"/>
    </location>
</feature>
<reference evidence="2 3" key="1">
    <citation type="submission" date="2019-03" db="EMBL/GenBank/DDBJ databases">
        <title>Genomic Encyclopedia of Type Strains, Phase IV (KMG-IV): sequencing the most valuable type-strain genomes for metagenomic binning, comparative biology and taxonomic classification.</title>
        <authorList>
            <person name="Goeker M."/>
        </authorList>
    </citation>
    <scope>NUCLEOTIDE SEQUENCE [LARGE SCALE GENOMIC DNA]</scope>
    <source>
        <strain evidence="2 3">DSM 45707</strain>
    </source>
</reference>
<gene>
    <name evidence="2" type="ORF">EDD58_10957</name>
</gene>
<comment type="caution">
    <text evidence="2">The sequence shown here is derived from an EMBL/GenBank/DDBJ whole genome shotgun (WGS) entry which is preliminary data.</text>
</comment>
<organism evidence="2 3">
    <name type="scientific">Hazenella coriacea</name>
    <dbReference type="NCBI Taxonomy" id="1179467"/>
    <lineage>
        <taxon>Bacteria</taxon>
        <taxon>Bacillati</taxon>
        <taxon>Bacillota</taxon>
        <taxon>Bacilli</taxon>
        <taxon>Bacillales</taxon>
        <taxon>Thermoactinomycetaceae</taxon>
        <taxon>Hazenella</taxon>
    </lineage>
</organism>
<feature type="signal peptide" evidence="1">
    <location>
        <begin position="1"/>
        <end position="26"/>
    </location>
</feature>
<dbReference type="Proteomes" id="UP000294937">
    <property type="component" value="Unassembled WGS sequence"/>
</dbReference>
<sequence>MNKQSRLIFCITFICLLFSTTGQVFANPDSEQQIITDAFKTTLVKAIDDALVGYYGKRYKSFEIHEMKVKEVHRMTPSGFGFIVKVQVDTFEGPHEPPYGRETLTLEVGPGGVFVTKLEHKDLP</sequence>
<dbReference type="OrthoDB" id="1937736at2"/>
<evidence type="ECO:0000313" key="3">
    <source>
        <dbReference type="Proteomes" id="UP000294937"/>
    </source>
</evidence>
<accession>A0A4R3L2J3</accession>
<proteinExistence type="predicted"/>
<dbReference type="EMBL" id="SMAG01000009">
    <property type="protein sequence ID" value="TCS93115.1"/>
    <property type="molecule type" value="Genomic_DNA"/>
</dbReference>
<evidence type="ECO:0000313" key="2">
    <source>
        <dbReference type="EMBL" id="TCS93115.1"/>
    </source>
</evidence>
<keyword evidence="3" id="KW-1185">Reference proteome</keyword>
<name>A0A4R3L2J3_9BACL</name>